<dbReference type="Proteomes" id="UP001301152">
    <property type="component" value="Unassembled WGS sequence"/>
</dbReference>
<dbReference type="SUPFAM" id="SSF51294">
    <property type="entry name" value="Hedgehog/intein (Hint) domain"/>
    <property type="match status" value="1"/>
</dbReference>
<feature type="region of interest" description="Disordered" evidence="1">
    <location>
        <begin position="499"/>
        <end position="524"/>
    </location>
</feature>
<accession>A0ABT3QGV0</accession>
<feature type="domain" description="Hedgehog/Intein (Hint)" evidence="2">
    <location>
        <begin position="720"/>
        <end position="859"/>
    </location>
</feature>
<proteinExistence type="predicted"/>
<dbReference type="InterPro" id="IPR028992">
    <property type="entry name" value="Hedgehog/Intein_dom"/>
</dbReference>
<name>A0ABT3QGV0_9PROT</name>
<sequence>MSNTTVSLSEFSDASKVIGADGQTTTVTGTSSVALNGATLKGNVVFGNNGDVTLQQLTLADGASATIGTGTNLTLDQSTLPSGTINMAGGTLTDSNAYASSGPLTVNFVSGSGVNTVSLNGQALSNATFKNVSPEDIINVTSDYYGQNGDTEKLIDVKDGVVELVYYNSWDSKTQHVLATFDTAQKSDGSYYKVSDFTSSYANNTFTLDEGAKATGSTSSSGSSSSSTTGSASSSDSSSSSTTGSASSSGSSSSSTTGSASSSDSSSSSTTGSASSSDSSSSSTTGSTSSSTVSIDQFTDTSKVIGADGQTTTVTGTSSVALNGATLKGNVVFGNNGDVTLQQLTLADGASATIGTGTNLTLDQSTLPSGTINMAGGTLTDSNAYASSGPLTVNFVSGSGVNTVSLNGQALSNATFKNVSPEDIINVTSDYYGQNGDTEKLIDVKDGVVELVYYNSWDSKTQHVLATFDTAQKSDGSYYKVSDFTSSYANNTFTLDKGAKATGSTSSSGSSSSSRVSPASTTVPVTDFNDASKVIGSDGQTTTVTGTSTSSLDGGTVKGNVVFGSNGDVTLQQLTLDSNASVTIDSGTNLTLDQSTLPSGTITLNGGTLNNTNALSSSGPLTIAFGSTPSTVTLDAYALSNVTFTNVTPEDTINLHNSYGEVSLVDDGTGIIKVLSKSGQTLTYLHTGQKSDGSYYTASDFTDPATDENASITGGDDTVVCFLAGSMIRTPSGLTAVEALETGDDVLVYDNGQPATQRVTWAGQAHCTVRPELTDDEAGYPVRILKDAIEKGVPFKDLLITAEHCLFFDGKFIPARMLVNGRSVFYDKSITSYDYYHIETEQHSVIMADGTLTESYLDTGNRRAFTQKSAVISMAKTRELTWDDAAAPLGVTRDFVEPVYRKIEARAEKANRVVQAEPQPLTKETKLHLTTESGAVIRQAREHNGRAVFMIPGGVNAVRIVTRASRPSDVIGPFIDDRRYFGIAVGEVSVFERNKMRQVTSHLVEHDIDGWNGFQGHDMRWTSGNALLSLGERAADSIALLSIEIKETTHYTVEETAAEAATLRA</sequence>
<keyword evidence="4" id="KW-1185">Reference proteome</keyword>
<evidence type="ECO:0000259" key="2">
    <source>
        <dbReference type="Pfam" id="PF13403"/>
    </source>
</evidence>
<dbReference type="Gene3D" id="2.170.16.10">
    <property type="entry name" value="Hedgehog/Intein (Hint) domain"/>
    <property type="match status" value="1"/>
</dbReference>
<feature type="compositionally biased region" description="Low complexity" evidence="1">
    <location>
        <begin position="501"/>
        <end position="524"/>
    </location>
</feature>
<evidence type="ECO:0000256" key="1">
    <source>
        <dbReference type="SAM" id="MobiDB-lite"/>
    </source>
</evidence>
<gene>
    <name evidence="3" type="ORF">OQ497_11185</name>
</gene>
<comment type="caution">
    <text evidence="3">The sequence shown here is derived from an EMBL/GenBank/DDBJ whole genome shotgun (WGS) entry which is preliminary data.</text>
</comment>
<dbReference type="InterPro" id="IPR036844">
    <property type="entry name" value="Hint_dom_sf"/>
</dbReference>
<organism evidence="3 4">
    <name type="scientific">Acetobacter thailandicus</name>
    <dbReference type="NCBI Taxonomy" id="1502842"/>
    <lineage>
        <taxon>Bacteria</taxon>
        <taxon>Pseudomonadati</taxon>
        <taxon>Pseudomonadota</taxon>
        <taxon>Alphaproteobacteria</taxon>
        <taxon>Acetobacterales</taxon>
        <taxon>Acetobacteraceae</taxon>
        <taxon>Acetobacter</taxon>
    </lineage>
</organism>
<dbReference type="EMBL" id="JAPIUZ010000006">
    <property type="protein sequence ID" value="MCX2564517.1"/>
    <property type="molecule type" value="Genomic_DNA"/>
</dbReference>
<dbReference type="RefSeq" id="WP_265793251.1">
    <property type="nucleotide sequence ID" value="NZ_JAPIUZ010000006.1"/>
</dbReference>
<reference evidence="3 4" key="1">
    <citation type="submission" date="2022-11" db="EMBL/GenBank/DDBJ databases">
        <title>Genome sequencing of Acetobacter type strain.</title>
        <authorList>
            <person name="Heo J."/>
            <person name="Lee D."/>
            <person name="Han B.-H."/>
            <person name="Hong S.-B."/>
            <person name="Kwon S.-W."/>
        </authorList>
    </citation>
    <scope>NUCLEOTIDE SEQUENCE [LARGE SCALE GENOMIC DNA]</scope>
    <source>
        <strain evidence="3 4">KACC 21253</strain>
    </source>
</reference>
<evidence type="ECO:0000313" key="3">
    <source>
        <dbReference type="EMBL" id="MCX2564517.1"/>
    </source>
</evidence>
<protein>
    <submittedName>
        <fullName evidence="3">Hint domain-containing protein</fullName>
    </submittedName>
</protein>
<feature type="region of interest" description="Disordered" evidence="1">
    <location>
        <begin position="212"/>
        <end position="293"/>
    </location>
</feature>
<evidence type="ECO:0000313" key="4">
    <source>
        <dbReference type="Proteomes" id="UP001301152"/>
    </source>
</evidence>
<feature type="compositionally biased region" description="Low complexity" evidence="1">
    <location>
        <begin position="214"/>
        <end position="292"/>
    </location>
</feature>
<dbReference type="Pfam" id="PF13403">
    <property type="entry name" value="Hint_2"/>
    <property type="match status" value="1"/>
</dbReference>